<dbReference type="GO" id="GO:0071526">
    <property type="term" value="P:semaphorin-plexin signaling pathway"/>
    <property type="evidence" value="ECO:0007669"/>
    <property type="project" value="TreeGrafter"/>
</dbReference>
<dbReference type="OrthoDB" id="9988752at2759"/>
<evidence type="ECO:0000256" key="3">
    <source>
        <dbReference type="ARBA" id="ARBA00022473"/>
    </source>
</evidence>
<dbReference type="FunFam" id="2.130.10.10:FF:000346">
    <property type="entry name" value="Sema-1a, isoform D"/>
    <property type="match status" value="1"/>
</dbReference>
<evidence type="ECO:0000256" key="5">
    <source>
        <dbReference type="ARBA" id="ARBA00022782"/>
    </source>
</evidence>
<evidence type="ECO:0000256" key="7">
    <source>
        <dbReference type="ARBA" id="ARBA00022989"/>
    </source>
</evidence>
<dbReference type="GO" id="GO:0007411">
    <property type="term" value="P:axon guidance"/>
    <property type="evidence" value="ECO:0007669"/>
    <property type="project" value="TreeGrafter"/>
</dbReference>
<dbReference type="SUPFAM" id="SSF103575">
    <property type="entry name" value="Plexin repeat"/>
    <property type="match status" value="1"/>
</dbReference>
<dbReference type="Pfam" id="PF01437">
    <property type="entry name" value="PSI"/>
    <property type="match status" value="1"/>
</dbReference>
<keyword evidence="3" id="KW-0217">Developmental protein</keyword>
<evidence type="ECO:0000256" key="6">
    <source>
        <dbReference type="ARBA" id="ARBA00022902"/>
    </source>
</evidence>
<dbReference type="InterPro" id="IPR036352">
    <property type="entry name" value="Semap_dom_sf"/>
</dbReference>
<dbReference type="SMART" id="SM00423">
    <property type="entry name" value="PSI"/>
    <property type="match status" value="1"/>
</dbReference>
<dbReference type="SMART" id="SM00630">
    <property type="entry name" value="Sema"/>
    <property type="match status" value="1"/>
</dbReference>
<dbReference type="EMBL" id="CAJPEV010001056">
    <property type="protein sequence ID" value="CAG0890427.1"/>
    <property type="molecule type" value="Genomic_DNA"/>
</dbReference>
<feature type="domain" description="Sema" evidence="16">
    <location>
        <begin position="1"/>
        <end position="429"/>
    </location>
</feature>
<dbReference type="InterPro" id="IPR001627">
    <property type="entry name" value="Semap_dom"/>
</dbReference>
<feature type="transmembrane region" description="Helical" evidence="15">
    <location>
        <begin position="557"/>
        <end position="579"/>
    </location>
</feature>
<accession>A0A7R8XA91</accession>
<dbReference type="InterPro" id="IPR027231">
    <property type="entry name" value="Semaphorin"/>
</dbReference>
<keyword evidence="8 15" id="KW-0472">Membrane</keyword>
<dbReference type="InterPro" id="IPR015943">
    <property type="entry name" value="WD40/YVTN_repeat-like_dom_sf"/>
</dbReference>
<evidence type="ECO:0000256" key="1">
    <source>
        <dbReference type="ARBA" id="ARBA00004370"/>
    </source>
</evidence>
<proteinExistence type="inferred from homology"/>
<name>A0A7R8XA91_9CRUS</name>
<keyword evidence="9" id="KW-1015">Disulfide bond</keyword>
<keyword evidence="6" id="KW-0524">Neurogenesis</keyword>
<evidence type="ECO:0000313" key="18">
    <source>
        <dbReference type="Proteomes" id="UP000677054"/>
    </source>
</evidence>
<gene>
    <name evidence="17" type="ORF">DSTB1V02_LOCUS6017</name>
</gene>
<evidence type="ECO:0000256" key="8">
    <source>
        <dbReference type="ARBA" id="ARBA00023136"/>
    </source>
</evidence>
<comment type="subcellular location">
    <subcellularLocation>
        <location evidence="1">Membrane</location>
    </subcellularLocation>
</comment>
<reference evidence="17" key="1">
    <citation type="submission" date="2020-11" db="EMBL/GenBank/DDBJ databases">
        <authorList>
            <person name="Tran Van P."/>
        </authorList>
    </citation>
    <scope>NUCLEOTIDE SEQUENCE</scope>
</reference>
<keyword evidence="4 15" id="KW-0812">Transmembrane</keyword>
<evidence type="ECO:0000313" key="17">
    <source>
        <dbReference type="EMBL" id="CAD7246160.1"/>
    </source>
</evidence>
<evidence type="ECO:0000256" key="9">
    <source>
        <dbReference type="ARBA" id="ARBA00023157"/>
    </source>
</evidence>
<keyword evidence="5" id="KW-0221">Differentiation</keyword>
<evidence type="ECO:0000256" key="15">
    <source>
        <dbReference type="SAM" id="Phobius"/>
    </source>
</evidence>
<dbReference type="GO" id="GO:0045499">
    <property type="term" value="F:chemorepellent activity"/>
    <property type="evidence" value="ECO:0007669"/>
    <property type="project" value="TreeGrafter"/>
</dbReference>
<dbReference type="InterPro" id="IPR002165">
    <property type="entry name" value="Plexin_repeat"/>
</dbReference>
<evidence type="ECO:0000256" key="12">
    <source>
        <dbReference type="ARBA" id="ARBA00083066"/>
    </source>
</evidence>
<evidence type="ECO:0000256" key="2">
    <source>
        <dbReference type="ARBA" id="ARBA00009492"/>
    </source>
</evidence>
<dbReference type="Gene3D" id="3.30.1680.10">
    <property type="entry name" value="ligand-binding face of the semaphorins, domain 2"/>
    <property type="match status" value="1"/>
</dbReference>
<evidence type="ECO:0000256" key="14">
    <source>
        <dbReference type="SAM" id="MobiDB-lite"/>
    </source>
</evidence>
<evidence type="ECO:0000259" key="16">
    <source>
        <dbReference type="PROSITE" id="PS51004"/>
    </source>
</evidence>
<dbReference type="AlphaFoldDB" id="A0A7R8XA91"/>
<dbReference type="PANTHER" id="PTHR11036">
    <property type="entry name" value="SEMAPHORIN"/>
    <property type="match status" value="1"/>
</dbReference>
<dbReference type="SUPFAM" id="SSF101912">
    <property type="entry name" value="Sema domain"/>
    <property type="match status" value="1"/>
</dbReference>
<evidence type="ECO:0000256" key="10">
    <source>
        <dbReference type="ARBA" id="ARBA00023180"/>
    </source>
</evidence>
<organism evidence="17">
    <name type="scientific">Darwinula stevensoni</name>
    <dbReference type="NCBI Taxonomy" id="69355"/>
    <lineage>
        <taxon>Eukaryota</taxon>
        <taxon>Metazoa</taxon>
        <taxon>Ecdysozoa</taxon>
        <taxon>Arthropoda</taxon>
        <taxon>Crustacea</taxon>
        <taxon>Oligostraca</taxon>
        <taxon>Ostracoda</taxon>
        <taxon>Podocopa</taxon>
        <taxon>Podocopida</taxon>
        <taxon>Darwinulocopina</taxon>
        <taxon>Darwinuloidea</taxon>
        <taxon>Darwinulidae</taxon>
        <taxon>Darwinula</taxon>
    </lineage>
</organism>
<keyword evidence="7 15" id="KW-1133">Transmembrane helix</keyword>
<comment type="similarity">
    <text evidence="2">Belongs to the semaphorin family.</text>
</comment>
<sequence length="661" mass="73670">MSNMFYIIDAKTLKERQRLEWFSESGPQNLCQMKGKSTEECQNYIRILVRKNEGELLVCGTYSYSPRCREYILKDGGSWVVKEGAEDIPARGLCPYDPWHNSTAIYADGELYVGTVTDFSGTDPLIYRAPLRTEQYDLNHLNAPDFVSALDYGEHVYFFFRENAVEYSNCGKARYSRVGRVCKKDKGGAHSFTSRWTSFLKARLNCSIPGDFPFYFHHIQSTSGLVKGVYGEKESEVMYATMTTGRNELSGSGVCAFPLRAILDVFAGPFKEQATPDSAWIPVKKKKVPEPRPGQCVEDSRTLTDVTLNFVKSHPLMDEAVPNIFSRPLALRTSFRYRFTKIAVDPQVQTADGKAYDVLFVGTDDGRVLKAVNVLAYDRVDDVRSVVIEDLQVFPPGTHVENLEVLHFSKEDTPQVIAVSADEIFSFPVHRCSQVAKTCSDCVKLQDPYCGWDLKQGQCVAVSSGAVSGSHGVIQKVSAGVSSSCPDFVFEESLEDLTKRPTSSPASPAWAPGRKDWETNEIPTENDVHQQSRTTGTLYMAVEEDVKRKERYSSETFAIAVTTACVAALIVGFVSGYGFSRRCRSDDLDSSYADIRFPADGGLMNHHPHNHHLMNHVDAQPNINNKSINLVLNVPAKNPNGKNPNSAADNQPIQKVKKIYL</sequence>
<dbReference type="GO" id="GO:0030335">
    <property type="term" value="P:positive regulation of cell migration"/>
    <property type="evidence" value="ECO:0007669"/>
    <property type="project" value="TreeGrafter"/>
</dbReference>
<dbReference type="Proteomes" id="UP000677054">
    <property type="component" value="Unassembled WGS sequence"/>
</dbReference>
<dbReference type="InterPro" id="IPR016201">
    <property type="entry name" value="PSI"/>
</dbReference>
<comment type="caution">
    <text evidence="13">Lacks conserved residue(s) required for the propagation of feature annotation.</text>
</comment>
<feature type="compositionally biased region" description="Low complexity" evidence="14">
    <location>
        <begin position="503"/>
        <end position="512"/>
    </location>
</feature>
<dbReference type="FunFam" id="3.30.1680.10:FF:000016">
    <property type="entry name" value="Putative Semaphorin-6B"/>
    <property type="match status" value="1"/>
</dbReference>
<evidence type="ECO:0000256" key="4">
    <source>
        <dbReference type="ARBA" id="ARBA00022692"/>
    </source>
</evidence>
<dbReference type="PANTHER" id="PTHR11036:SF127">
    <property type="entry name" value="SEMAPHORIN-1A"/>
    <property type="match status" value="1"/>
</dbReference>
<dbReference type="Gene3D" id="2.130.10.10">
    <property type="entry name" value="YVTN repeat-like/Quinoprotein amine dehydrogenase"/>
    <property type="match status" value="1"/>
</dbReference>
<protein>
    <recommendedName>
        <fullName evidence="11">Semaphorin-1A</fullName>
    </recommendedName>
    <alternativeName>
        <fullName evidence="12">Semaphorin-I</fullName>
    </alternativeName>
</protein>
<dbReference type="GO" id="GO:0030215">
    <property type="term" value="F:semaphorin receptor binding"/>
    <property type="evidence" value="ECO:0007669"/>
    <property type="project" value="InterPro"/>
</dbReference>
<evidence type="ECO:0000256" key="11">
    <source>
        <dbReference type="ARBA" id="ARBA00074143"/>
    </source>
</evidence>
<evidence type="ECO:0000256" key="13">
    <source>
        <dbReference type="PROSITE-ProRule" id="PRU00352"/>
    </source>
</evidence>
<dbReference type="GO" id="GO:0005886">
    <property type="term" value="C:plasma membrane"/>
    <property type="evidence" value="ECO:0007669"/>
    <property type="project" value="TreeGrafter"/>
</dbReference>
<feature type="region of interest" description="Disordered" evidence="14">
    <location>
        <begin position="499"/>
        <end position="520"/>
    </location>
</feature>
<dbReference type="Pfam" id="PF01403">
    <property type="entry name" value="Sema"/>
    <property type="match status" value="1"/>
</dbReference>
<keyword evidence="10" id="KW-0325">Glycoprotein</keyword>
<dbReference type="PROSITE" id="PS51004">
    <property type="entry name" value="SEMA"/>
    <property type="match status" value="1"/>
</dbReference>
<dbReference type="EMBL" id="LR900573">
    <property type="protein sequence ID" value="CAD7246160.1"/>
    <property type="molecule type" value="Genomic_DNA"/>
</dbReference>
<keyword evidence="18" id="KW-1185">Reference proteome</keyword>